<dbReference type="InterPro" id="IPR010572">
    <property type="entry name" value="Tail_dom"/>
</dbReference>
<dbReference type="InterPro" id="IPR007119">
    <property type="entry name" value="Phage_tail_spike_N"/>
</dbReference>
<dbReference type="Gene3D" id="2.60.120.260">
    <property type="entry name" value="Galactose-binding domain-like"/>
    <property type="match status" value="1"/>
</dbReference>
<dbReference type="Gene3D" id="6.20.110.10">
    <property type="match status" value="1"/>
</dbReference>
<dbReference type="EMBL" id="JACSPU010000001">
    <property type="protein sequence ID" value="MBD8013898.1"/>
    <property type="molecule type" value="Genomic_DNA"/>
</dbReference>
<accession>A0ABR8WA34</accession>
<dbReference type="Gene3D" id="3.55.50.40">
    <property type="match status" value="1"/>
</dbReference>
<protein>
    <submittedName>
        <fullName evidence="3">Phage tail protein</fullName>
    </submittedName>
</protein>
<dbReference type="Pfam" id="PF06605">
    <property type="entry name" value="Prophage_tail"/>
    <property type="match status" value="1"/>
</dbReference>
<keyword evidence="4" id="KW-1185">Reference proteome</keyword>
<reference evidence="3 4" key="1">
    <citation type="submission" date="2020-08" db="EMBL/GenBank/DDBJ databases">
        <title>A Genomic Blueprint of the Chicken Gut Microbiome.</title>
        <authorList>
            <person name="Gilroy R."/>
            <person name="Ravi A."/>
            <person name="Getino M."/>
            <person name="Pursley I."/>
            <person name="Horton D.L."/>
            <person name="Alikhan N.-F."/>
            <person name="Baker D."/>
            <person name="Gharbi K."/>
            <person name="Hall N."/>
            <person name="Watson M."/>
            <person name="Adriaenssens E.M."/>
            <person name="Foster-Nyarko E."/>
            <person name="Jarju S."/>
            <person name="Secka A."/>
            <person name="Antonio M."/>
            <person name="Oren A."/>
            <person name="Chaudhuri R."/>
            <person name="La Ragione R.M."/>
            <person name="Hildebrand F."/>
            <person name="Pallen M.J."/>
        </authorList>
    </citation>
    <scope>NUCLEOTIDE SEQUENCE [LARGE SCALE GENOMIC DNA]</scope>
    <source>
        <strain evidence="3 4">Sa1BUA13</strain>
    </source>
</reference>
<sequence>MLSVRNLAGQEELLTDFKALNRSKKVNGEKMLTLSAFPTENNVHAYPLIEEESIITFKDEEYVIKKYGGRSIGNTFMKQVDAIHKFFPDMMDNRQRKVHNGSMTFAAACQFVFEDSGYTFAIIDTFNAKEFENFGGNNRLALLQTLLDRFQAEMEIVGKQVRFKKKIGVDTDFQFRYGHNIKTFSRDVDTSNLSTYIKGYGKKKEETDVISGVSIPYGSRAGTYFTEPGLNVLATNKEGAIFRFSFTGTGFDFDAILTKLGGVWEFSIDGSQAVKVSTYKDLSREDKVMPVIRGLEHKLHNVVATFVGADTKNPYTKGKGAPAPIAYLKSGNIIKLYRELVGDEQYMAVAEYTSPNAELYGIRDAGDFEDERFTTNATLLAEIKKQLQDTPELSYTIDFVDLRAAGYPNPSPNEGDRVFTIYEPMDDLEVETRLMEVNEEFVPDWDTPGEVKPIRSKVTLANYTKTFSGTMYSNVQKTLKGIVNDDGIIKYNVLDEAVRLATEAIKSAQTELEFINGITGRDKEDPNLLTRFTSRGVGVSSDGGNTFPDAITGLGVNTTLLTAGAIHTNNIAIIGDSLFFWDGSGFHCIDPNDLNKYVKITGGHVDIKRGALTVERPDGYKIINNGMSVYDVNIQSATPAFKSGSVGIEGYYLRTAMESPQDCDFYTYEHKARYLKVRVNLVATAGGTATVSIEKGSYALGNIEVLASYSTQSDNRETSHTFTVDLGVPQGGEGSFYIRLKTSNSAYPALVRVSRMWLEG</sequence>
<feature type="domain" description="Tail spike" evidence="1">
    <location>
        <begin position="89"/>
        <end position="471"/>
    </location>
</feature>
<gene>
    <name evidence="3" type="ORF">H9630_03625</name>
</gene>
<name>A0ABR8WA34_9BACL</name>
<dbReference type="Pfam" id="PF18994">
    <property type="entry name" value="Prophage_tailD1"/>
    <property type="match status" value="1"/>
</dbReference>
<evidence type="ECO:0000259" key="2">
    <source>
        <dbReference type="Pfam" id="PF18994"/>
    </source>
</evidence>
<dbReference type="NCBIfam" id="TIGR01665">
    <property type="entry name" value="put_anti_recept"/>
    <property type="match status" value="1"/>
</dbReference>
<organism evidence="3 4">
    <name type="scientific">Planococcus wigleyi</name>
    <dbReference type="NCBI Taxonomy" id="2762216"/>
    <lineage>
        <taxon>Bacteria</taxon>
        <taxon>Bacillati</taxon>
        <taxon>Bacillota</taxon>
        <taxon>Bacilli</taxon>
        <taxon>Bacillales</taxon>
        <taxon>Caryophanaceae</taxon>
        <taxon>Planococcus</taxon>
    </lineage>
</organism>
<evidence type="ECO:0000313" key="3">
    <source>
        <dbReference type="EMBL" id="MBD8013898.1"/>
    </source>
</evidence>
<feature type="domain" description="Prophage endopeptidase tail N-terminal" evidence="2">
    <location>
        <begin position="9"/>
        <end position="84"/>
    </location>
</feature>
<proteinExistence type="predicted"/>
<evidence type="ECO:0000259" key="1">
    <source>
        <dbReference type="Pfam" id="PF06605"/>
    </source>
</evidence>
<dbReference type="InterPro" id="IPR044051">
    <property type="entry name" value="Prophage_tail_N"/>
</dbReference>
<evidence type="ECO:0000313" key="4">
    <source>
        <dbReference type="Proteomes" id="UP000658980"/>
    </source>
</evidence>
<comment type="caution">
    <text evidence="3">The sequence shown here is derived from an EMBL/GenBank/DDBJ whole genome shotgun (WGS) entry which is preliminary data.</text>
</comment>
<dbReference type="Proteomes" id="UP000658980">
    <property type="component" value="Unassembled WGS sequence"/>
</dbReference>
<dbReference type="RefSeq" id="WP_191714107.1">
    <property type="nucleotide sequence ID" value="NZ_JACSPU010000001.1"/>
</dbReference>